<evidence type="ECO:0000256" key="2">
    <source>
        <dbReference type="ARBA" id="ARBA00022737"/>
    </source>
</evidence>
<dbReference type="SUPFAM" id="SSF56973">
    <property type="entry name" value="Aerolisin/ETX pore-forming domain"/>
    <property type="match status" value="1"/>
</dbReference>
<feature type="region of interest" description="Disordered" evidence="3">
    <location>
        <begin position="331"/>
        <end position="509"/>
    </location>
</feature>
<dbReference type="InterPro" id="IPR001064">
    <property type="entry name" value="Beta/gamma_crystallin"/>
</dbReference>
<dbReference type="Gene3D" id="2.60.20.10">
    <property type="entry name" value="Crystallins"/>
    <property type="match status" value="2"/>
</dbReference>
<evidence type="ECO:0000259" key="4">
    <source>
        <dbReference type="PROSITE" id="PS50915"/>
    </source>
</evidence>
<feature type="compositionally biased region" description="Low complexity" evidence="3">
    <location>
        <begin position="488"/>
        <end position="502"/>
    </location>
</feature>
<protein>
    <submittedName>
        <fullName evidence="6">Epidermal differentiation-specific protein-like</fullName>
    </submittedName>
</protein>
<sequence>MNRITVYERADFEGLRREFSCDVPDLHELDFGDCIASLKVVGQPWIAYTGPKYEGEAHVFEEGEYAAVGRPRSFSALRLVHHDLAEPQITLYEQPHFQGARKVVTEETNLAYGYFNDRVGSHEVQRGVWLLYQHPGGGGRHCLAWPGERLARYEPQLGLQGRLSHLRPLRPGKPLVSARLLWEQRRVEAEREVLVDEIVGVNETAREQALAASSAREYSTTLWQSFRFSNATSLKAGLSFTLAVEAANVFTVQKGRSESSTRRERVAVQLPAAIPPRAALTVHVLRKEVTLSVPVLLTITQNESVRTELGEYRSISGTNICARYSVKPLPAPGTQQAPAAGDQEAEGTTWASATGDREADGTTWAPTAGDREADGTTWASAAGDREAEGTTWAPTAGDREADGTTWVSAAGDREAEGSRQAPAVGHKEAEGAQRTPAVGHKEAEGAQRTPSVGHKEAEGSQQTPGVGHKEAKGAQRTPAVGHKEAKGTQQAPATGTEEATGTLQAPATE</sequence>
<dbReference type="Pfam" id="PF00030">
    <property type="entry name" value="Crystall"/>
    <property type="match status" value="2"/>
</dbReference>
<dbReference type="SMART" id="SM00247">
    <property type="entry name" value="XTALbg"/>
    <property type="match status" value="2"/>
</dbReference>
<feature type="domain" description="Beta/gamma crystallin 'Greek key'" evidence="4">
    <location>
        <begin position="2"/>
        <end position="42"/>
    </location>
</feature>
<evidence type="ECO:0000256" key="1">
    <source>
        <dbReference type="ARBA" id="ARBA00009646"/>
    </source>
</evidence>
<dbReference type="GeneID" id="136993218"/>
<organism evidence="5 6">
    <name type="scientific">Apteryx mantelli</name>
    <name type="common">North Island brown kiwi</name>
    <dbReference type="NCBI Taxonomy" id="2696672"/>
    <lineage>
        <taxon>Eukaryota</taxon>
        <taxon>Metazoa</taxon>
        <taxon>Chordata</taxon>
        <taxon>Craniata</taxon>
        <taxon>Vertebrata</taxon>
        <taxon>Euteleostomi</taxon>
        <taxon>Archelosauria</taxon>
        <taxon>Archosauria</taxon>
        <taxon>Dinosauria</taxon>
        <taxon>Saurischia</taxon>
        <taxon>Theropoda</taxon>
        <taxon>Coelurosauria</taxon>
        <taxon>Aves</taxon>
        <taxon>Palaeognathae</taxon>
        <taxon>Apterygiformes</taxon>
        <taxon>Apterygidae</taxon>
        <taxon>Apteryx</taxon>
    </lineage>
</organism>
<comment type="similarity">
    <text evidence="1">Belongs to the beta/gamma-crystallin family.</text>
</comment>
<gene>
    <name evidence="6" type="primary">LOC136993218</name>
</gene>
<keyword evidence="2" id="KW-0677">Repeat</keyword>
<dbReference type="Gene3D" id="2.170.15.10">
    <property type="entry name" value="Proaerolysin, chain A, domain 3"/>
    <property type="match status" value="1"/>
</dbReference>
<dbReference type="PROSITE" id="PS50915">
    <property type="entry name" value="CRYSTALLIN_BETA_GAMMA"/>
    <property type="match status" value="2"/>
</dbReference>
<dbReference type="PANTHER" id="PTHR11818:SF103">
    <property type="entry name" value="BETA_GAMMA CRYSTALLIN 'GREEK KEY' DOMAIN-CONTAINING PROTEIN"/>
    <property type="match status" value="1"/>
</dbReference>
<dbReference type="InterPro" id="IPR050252">
    <property type="entry name" value="Beta/Gamma-Crystallin"/>
</dbReference>
<dbReference type="InterPro" id="IPR011024">
    <property type="entry name" value="G_crystallin-like"/>
</dbReference>
<feature type="domain" description="Beta/gamma crystallin 'Greek key'" evidence="4">
    <location>
        <begin position="87"/>
        <end position="126"/>
    </location>
</feature>
<feature type="compositionally biased region" description="Low complexity" evidence="3">
    <location>
        <begin position="332"/>
        <end position="341"/>
    </location>
</feature>
<proteinExistence type="inferred from homology"/>
<dbReference type="SUPFAM" id="SSF49695">
    <property type="entry name" value="gamma-Crystallin-like"/>
    <property type="match status" value="1"/>
</dbReference>
<accession>A0ABM4F492</accession>
<evidence type="ECO:0000313" key="6">
    <source>
        <dbReference type="RefSeq" id="XP_067159756.1"/>
    </source>
</evidence>
<dbReference type="RefSeq" id="XP_067159756.1">
    <property type="nucleotide sequence ID" value="XM_067303655.1"/>
</dbReference>
<dbReference type="PANTHER" id="PTHR11818">
    <property type="entry name" value="BETA/GAMMA CRYSTALLIN"/>
    <property type="match status" value="1"/>
</dbReference>
<dbReference type="Proteomes" id="UP001652627">
    <property type="component" value="Chromosome 12"/>
</dbReference>
<name>A0ABM4F492_9AVES</name>
<evidence type="ECO:0000256" key="3">
    <source>
        <dbReference type="SAM" id="MobiDB-lite"/>
    </source>
</evidence>
<reference evidence="6" key="1">
    <citation type="submission" date="2025-08" db="UniProtKB">
        <authorList>
            <consortium name="RefSeq"/>
        </authorList>
    </citation>
    <scope>IDENTIFICATION</scope>
    <source>
        <tissue evidence="6">Blood</tissue>
    </source>
</reference>
<keyword evidence="5" id="KW-1185">Reference proteome</keyword>
<evidence type="ECO:0000313" key="5">
    <source>
        <dbReference type="Proteomes" id="UP001652627"/>
    </source>
</evidence>
<dbReference type="CDD" id="cd20230">
    <property type="entry name" value="PFM_EP37-like"/>
    <property type="match status" value="1"/>
</dbReference>